<evidence type="ECO:0000313" key="2">
    <source>
        <dbReference type="Proteomes" id="UP000246991"/>
    </source>
</evidence>
<dbReference type="AlphaFoldDB" id="A0A317SRV8"/>
<accession>A0A317SRV8</accession>
<sequence>MIDSLLLSLGFQKSFSELNIYLKSDFYLVLHIDIMLMIYLDFRLTSSFKAYLNKAYRKTNLKLIVSFLGLEIERYYDKLYAVLHTRYIYLILC</sequence>
<organism evidence="1 2">
    <name type="scientific">Tuber magnatum</name>
    <name type="common">white Piedmont truffle</name>
    <dbReference type="NCBI Taxonomy" id="42249"/>
    <lineage>
        <taxon>Eukaryota</taxon>
        <taxon>Fungi</taxon>
        <taxon>Dikarya</taxon>
        <taxon>Ascomycota</taxon>
        <taxon>Pezizomycotina</taxon>
        <taxon>Pezizomycetes</taxon>
        <taxon>Pezizales</taxon>
        <taxon>Tuberaceae</taxon>
        <taxon>Tuber</taxon>
    </lineage>
</organism>
<comment type="caution">
    <text evidence="1">The sequence shown here is derived from an EMBL/GenBank/DDBJ whole genome shotgun (WGS) entry which is preliminary data.</text>
</comment>
<keyword evidence="2" id="KW-1185">Reference proteome</keyword>
<reference evidence="1 2" key="1">
    <citation type="submission" date="2018-03" db="EMBL/GenBank/DDBJ databases">
        <title>Genomes of Pezizomycetes fungi and the evolution of truffles.</title>
        <authorList>
            <person name="Murat C."/>
            <person name="Payen T."/>
            <person name="Noel B."/>
            <person name="Kuo A."/>
            <person name="Martin F.M."/>
        </authorList>
    </citation>
    <scope>NUCLEOTIDE SEQUENCE [LARGE SCALE GENOMIC DNA]</scope>
    <source>
        <strain evidence="1">091103-1</strain>
    </source>
</reference>
<gene>
    <name evidence="1" type="ORF">C7212DRAFT_188369</name>
</gene>
<dbReference type="Proteomes" id="UP000246991">
    <property type="component" value="Unassembled WGS sequence"/>
</dbReference>
<protein>
    <recommendedName>
        <fullName evidence="3">Reverse transcriptase Ty1/copia-type domain-containing protein</fullName>
    </recommendedName>
</protein>
<evidence type="ECO:0008006" key="3">
    <source>
        <dbReference type="Google" id="ProtNLM"/>
    </source>
</evidence>
<dbReference type="OrthoDB" id="1732376at2759"/>
<proteinExistence type="predicted"/>
<name>A0A317SRV8_9PEZI</name>
<evidence type="ECO:0000313" key="1">
    <source>
        <dbReference type="EMBL" id="PWW77054.1"/>
    </source>
</evidence>
<dbReference type="EMBL" id="PYWC01000028">
    <property type="protein sequence ID" value="PWW77054.1"/>
    <property type="molecule type" value="Genomic_DNA"/>
</dbReference>